<reference evidence="2" key="1">
    <citation type="submission" date="2014-07" db="EMBL/GenBank/DDBJ databases">
        <authorList>
            <person name="Zhang J.E."/>
            <person name="Yang H."/>
            <person name="Guo J."/>
            <person name="Deng Z."/>
            <person name="Luo H."/>
            <person name="Luo M."/>
            <person name="Zhao B."/>
        </authorList>
    </citation>
    <scope>NUCLEOTIDE SEQUENCE</scope>
    <source>
        <strain evidence="2">AM4</strain>
    </source>
</reference>
<dbReference type="Pfam" id="PF13472">
    <property type="entry name" value="Lipase_GDSL_2"/>
    <property type="match status" value="1"/>
</dbReference>
<evidence type="ECO:0000259" key="1">
    <source>
        <dbReference type="Pfam" id="PF13472"/>
    </source>
</evidence>
<dbReference type="InterPro" id="IPR051532">
    <property type="entry name" value="Ester_Hydrolysis_Enzymes"/>
</dbReference>
<dbReference type="CDD" id="cd01834">
    <property type="entry name" value="SGNH_hydrolase_like_2"/>
    <property type="match status" value="1"/>
</dbReference>
<dbReference type="RefSeq" id="WP_210581816.1">
    <property type="nucleotide sequence ID" value="NZ_LK995540.1"/>
</dbReference>
<dbReference type="PANTHER" id="PTHR30383">
    <property type="entry name" value="THIOESTERASE 1/PROTEASE 1/LYSOPHOSPHOLIPASE L1"/>
    <property type="match status" value="1"/>
</dbReference>
<name>A0A1L7RE99_9ACTO</name>
<dbReference type="InterPro" id="IPR036514">
    <property type="entry name" value="SGNH_hydro_sf"/>
</dbReference>
<feature type="domain" description="SGNH hydrolase-type esterase" evidence="1">
    <location>
        <begin position="14"/>
        <end position="194"/>
    </location>
</feature>
<evidence type="ECO:0000313" key="2">
    <source>
        <dbReference type="EMBL" id="CED92385.1"/>
    </source>
</evidence>
<dbReference type="InterPro" id="IPR013830">
    <property type="entry name" value="SGNH_hydro"/>
</dbReference>
<dbReference type="EMBL" id="LK995540">
    <property type="protein sequence ID" value="CED92385.1"/>
    <property type="molecule type" value="Genomic_DNA"/>
</dbReference>
<dbReference type="GO" id="GO:0004622">
    <property type="term" value="F:phosphatidylcholine lysophospholipase activity"/>
    <property type="evidence" value="ECO:0007669"/>
    <property type="project" value="TreeGrafter"/>
</dbReference>
<accession>A0A1L7RE99</accession>
<dbReference type="PANTHER" id="PTHR30383:SF5">
    <property type="entry name" value="SGNH HYDROLASE-TYPE ESTERASE DOMAIN-CONTAINING PROTEIN"/>
    <property type="match status" value="1"/>
</dbReference>
<proteinExistence type="predicted"/>
<protein>
    <submittedName>
        <fullName evidence="2">Lipolytic protein G-D-S-L</fullName>
    </submittedName>
</protein>
<sequence>MTPPANPQPQRWLFTGDSITEWGRIDKRDPHDLGHNYVQLLAEEHLAGRTVLNTGIGGDRLVDLAERWQRDVIDLAPDVLSVYIGINDTWRRYDEGIISPIPDFERRLRELLAPFAAAGTPLVLVSPFVLPYTGEDRSWQEDLNPRVRAIARIAQELEAVYVPLQEPMTALAAQIGDAAVAADGVHPTPAGHRAIADAWWQAWRAAGMDAPESSAH</sequence>
<organism evidence="2">
    <name type="scientific">Actinomyces succiniciruminis</name>
    <dbReference type="NCBI Taxonomy" id="1522002"/>
    <lineage>
        <taxon>Bacteria</taxon>
        <taxon>Bacillati</taxon>
        <taxon>Actinomycetota</taxon>
        <taxon>Actinomycetes</taxon>
        <taxon>Actinomycetales</taxon>
        <taxon>Actinomycetaceae</taxon>
        <taxon>Actinomyces</taxon>
    </lineage>
</organism>
<dbReference type="Gene3D" id="3.40.50.1110">
    <property type="entry name" value="SGNH hydrolase"/>
    <property type="match status" value="1"/>
</dbReference>
<dbReference type="AlphaFoldDB" id="A0A1L7RE99"/>
<gene>
    <name evidence="2" type="ORF">AAM4_2553</name>
</gene>
<dbReference type="SUPFAM" id="SSF52266">
    <property type="entry name" value="SGNH hydrolase"/>
    <property type="match status" value="1"/>
</dbReference>